<proteinExistence type="predicted"/>
<keyword evidence="2" id="KW-1133">Transmembrane helix</keyword>
<dbReference type="Pfam" id="PF07891">
    <property type="entry name" value="DUF1666"/>
    <property type="match status" value="1"/>
</dbReference>
<keyword evidence="4" id="KW-1185">Reference proteome</keyword>
<evidence type="ECO:0008006" key="5">
    <source>
        <dbReference type="Google" id="ProtNLM"/>
    </source>
</evidence>
<evidence type="ECO:0000313" key="4">
    <source>
        <dbReference type="Proteomes" id="UP001408789"/>
    </source>
</evidence>
<dbReference type="AlphaFoldDB" id="A0AAP0GLG0"/>
<accession>A0AAP0GLG0</accession>
<organism evidence="3 4">
    <name type="scientific">Deinandra increscens subsp. villosa</name>
    <dbReference type="NCBI Taxonomy" id="3103831"/>
    <lineage>
        <taxon>Eukaryota</taxon>
        <taxon>Viridiplantae</taxon>
        <taxon>Streptophyta</taxon>
        <taxon>Embryophyta</taxon>
        <taxon>Tracheophyta</taxon>
        <taxon>Spermatophyta</taxon>
        <taxon>Magnoliopsida</taxon>
        <taxon>eudicotyledons</taxon>
        <taxon>Gunneridae</taxon>
        <taxon>Pentapetalae</taxon>
        <taxon>asterids</taxon>
        <taxon>campanulids</taxon>
        <taxon>Asterales</taxon>
        <taxon>Asteraceae</taxon>
        <taxon>Asteroideae</taxon>
        <taxon>Heliantheae alliance</taxon>
        <taxon>Madieae</taxon>
        <taxon>Madiinae</taxon>
        <taxon>Deinandra</taxon>
    </lineage>
</organism>
<dbReference type="PANTHER" id="PTHR46741">
    <property type="entry name" value="OS09G0413600 PROTEIN"/>
    <property type="match status" value="1"/>
</dbReference>
<protein>
    <recommendedName>
        <fullName evidence="5">Ribosomal protein L34Ae</fullName>
    </recommendedName>
</protein>
<dbReference type="Proteomes" id="UP001408789">
    <property type="component" value="Unassembled WGS sequence"/>
</dbReference>
<name>A0AAP0GLG0_9ASTR</name>
<dbReference type="InterPro" id="IPR012870">
    <property type="entry name" value="DUF1666"/>
</dbReference>
<dbReference type="EMBL" id="JBCNJP010000027">
    <property type="protein sequence ID" value="KAK9052454.1"/>
    <property type="molecule type" value="Genomic_DNA"/>
</dbReference>
<evidence type="ECO:0000256" key="1">
    <source>
        <dbReference type="SAM" id="MobiDB-lite"/>
    </source>
</evidence>
<comment type="caution">
    <text evidence="3">The sequence shown here is derived from an EMBL/GenBank/DDBJ whole genome shotgun (WGS) entry which is preliminary data.</text>
</comment>
<reference evidence="3 4" key="1">
    <citation type="submission" date="2024-04" db="EMBL/GenBank/DDBJ databases">
        <title>The reference genome of an endangered Asteraceae, Deinandra increscens subsp. villosa, native to the Central Coast of California.</title>
        <authorList>
            <person name="Guilliams M."/>
            <person name="Hasenstab-Lehman K."/>
            <person name="Meyer R."/>
            <person name="Mcevoy S."/>
        </authorList>
    </citation>
    <scope>NUCLEOTIDE SEQUENCE [LARGE SCALE GENOMIC DNA]</scope>
    <source>
        <tissue evidence="3">Leaf</tissue>
    </source>
</reference>
<sequence length="526" mass="61835">MAMLAHCWLIIECYLIPEGFIKWFLLSFYINPFFLFFCQIFLWIKTLKRWIFLIIFLLKRHVFYHVLGVLTRFLIITRLSSGFGDSNTETEDEDLWYEVTNSFTSSNTSSRILFLRYQSSFESPKVTFYDVHFESVDQETISVFSSSDLDDEITSFSYVSSPISDYSFPCRVEDEEVVSSTPSSPTCTLQDHQEAANNDEPEAGLPDFVTPLLVAKPDAEENDSFYNLYIERMRWFDLLNQERTWGLNAFLTKKQYMGGEKRILKSLESDFEMVYVAQSCLSWEALHYEYRRLDSIITSCADTPCTSSPYGALCSSTLVNKFQRFQILLERFMEDERSEKGKRYWYFIQKRSSLDTLLQVPHISDADVYEEGKSKSLTIRATDVLKTIEKCMKTFKSFIELDEMKPWWRAPSRFSWNRSPLEDPRDLKHLHSLTHTLRQKELWMKDLYGKQRCWLRRRVKVMEDAEKKEMMFAMIELKLVSRVLMMSVISTSQLQWCQQKLDDIEISHGRIIRSSSCTGSSLFPAS</sequence>
<evidence type="ECO:0000313" key="3">
    <source>
        <dbReference type="EMBL" id="KAK9052454.1"/>
    </source>
</evidence>
<feature type="region of interest" description="Disordered" evidence="1">
    <location>
        <begin position="179"/>
        <end position="203"/>
    </location>
</feature>
<keyword evidence="2" id="KW-0472">Membrane</keyword>
<feature type="transmembrane region" description="Helical" evidence="2">
    <location>
        <begin position="20"/>
        <end position="44"/>
    </location>
</feature>
<dbReference type="PANTHER" id="PTHR46741:SF7">
    <property type="entry name" value="TRANSMEMBRANE PROTEIN"/>
    <property type="match status" value="1"/>
</dbReference>
<gene>
    <name evidence="3" type="ORF">SSX86_029083</name>
</gene>
<keyword evidence="2" id="KW-0812">Transmembrane</keyword>
<evidence type="ECO:0000256" key="2">
    <source>
        <dbReference type="SAM" id="Phobius"/>
    </source>
</evidence>